<comment type="caution">
    <text evidence="7">The sequence shown here is derived from an EMBL/GenBank/DDBJ whole genome shotgun (WGS) entry which is preliminary data.</text>
</comment>
<accession>A0A563F2I6</accession>
<dbReference type="InterPro" id="IPR036388">
    <property type="entry name" value="WH-like_DNA-bd_sf"/>
</dbReference>
<feature type="domain" description="ANTAR" evidence="6">
    <location>
        <begin position="296"/>
        <end position="357"/>
    </location>
</feature>
<dbReference type="SMART" id="SM00065">
    <property type="entry name" value="GAF"/>
    <property type="match status" value="1"/>
</dbReference>
<evidence type="ECO:0000256" key="3">
    <source>
        <dbReference type="ARBA" id="ARBA00023015"/>
    </source>
</evidence>
<dbReference type="Proteomes" id="UP000316639">
    <property type="component" value="Unassembled WGS sequence"/>
</dbReference>
<keyword evidence="3" id="KW-0805">Transcription regulation</keyword>
<name>A0A563F2I6_9PSEU</name>
<dbReference type="InterPro" id="IPR011006">
    <property type="entry name" value="CheY-like_superfamily"/>
</dbReference>
<dbReference type="SUPFAM" id="SSF52172">
    <property type="entry name" value="CheY-like"/>
    <property type="match status" value="1"/>
</dbReference>
<dbReference type="SMART" id="SM01012">
    <property type="entry name" value="ANTAR"/>
    <property type="match status" value="1"/>
</dbReference>
<feature type="compositionally biased region" description="Basic and acidic residues" evidence="5">
    <location>
        <begin position="8"/>
        <end position="35"/>
    </location>
</feature>
<dbReference type="Pfam" id="PF03861">
    <property type="entry name" value="ANTAR"/>
    <property type="match status" value="1"/>
</dbReference>
<dbReference type="AlphaFoldDB" id="A0A563F2I6"/>
<gene>
    <name evidence="7" type="ORF">FKR81_02555</name>
</gene>
<dbReference type="SUPFAM" id="SSF55781">
    <property type="entry name" value="GAF domain-like"/>
    <property type="match status" value="1"/>
</dbReference>
<dbReference type="InterPro" id="IPR005561">
    <property type="entry name" value="ANTAR"/>
</dbReference>
<dbReference type="InterPro" id="IPR029016">
    <property type="entry name" value="GAF-like_dom_sf"/>
</dbReference>
<dbReference type="GO" id="GO:0016301">
    <property type="term" value="F:kinase activity"/>
    <property type="evidence" value="ECO:0007669"/>
    <property type="project" value="UniProtKB-KW"/>
</dbReference>
<sequence>MDGGLRPEQCRRDGARHGPLAQREECEEPARGGNNVDRRLVAVQAEAVEQPVPLVVRAAASRAGSPPRAQASHVSQAVPFVGSVKQRRRGLGSSWKAACVHDETDPVERTQSQARSVNDDRPDPLERLDEATEALAVLRDSFSTEEPLGQALRRLAETATRAIPDADAVTITVMTPEPPRTVAASDEQLVDVDEKQYGANRGPCLESARTLQAVRAVVGEHRETWPEFESAAEEHGVRAYLSVPIVLPASGRSDAEHVGSLNIYSYTAAAFDPFDEGLMRLFTTAACATISSADQWQRSREQIKHLETALVSRAVIDQAKGALMAVHACTAEEAFAMLVRRSQHDNVKLREVAQDVLNAVVRL</sequence>
<keyword evidence="1" id="KW-0808">Transferase</keyword>
<feature type="region of interest" description="Disordered" evidence="5">
    <location>
        <begin position="103"/>
        <end position="124"/>
    </location>
</feature>
<evidence type="ECO:0000313" key="8">
    <source>
        <dbReference type="Proteomes" id="UP000316639"/>
    </source>
</evidence>
<organism evidence="7 8">
    <name type="scientific">Lentzea tibetensis</name>
    <dbReference type="NCBI Taxonomy" id="2591470"/>
    <lineage>
        <taxon>Bacteria</taxon>
        <taxon>Bacillati</taxon>
        <taxon>Actinomycetota</taxon>
        <taxon>Actinomycetes</taxon>
        <taxon>Pseudonocardiales</taxon>
        <taxon>Pseudonocardiaceae</taxon>
        <taxon>Lentzea</taxon>
    </lineage>
</organism>
<reference evidence="7 8" key="1">
    <citation type="submission" date="2019-07" db="EMBL/GenBank/DDBJ databases">
        <title>Lentzea xizangensis sp. nov., isolated from Qinghai-Tibetan Plateau Soils.</title>
        <authorList>
            <person name="Huang J."/>
        </authorList>
    </citation>
    <scope>NUCLEOTIDE SEQUENCE [LARGE SCALE GENOMIC DNA]</scope>
    <source>
        <strain evidence="7 8">FXJ1.1311</strain>
    </source>
</reference>
<protein>
    <submittedName>
        <fullName evidence="7">GAF and ANTAR domain-containing protein</fullName>
    </submittedName>
</protein>
<dbReference type="Gene3D" id="1.10.10.10">
    <property type="entry name" value="Winged helix-like DNA-binding domain superfamily/Winged helix DNA-binding domain"/>
    <property type="match status" value="1"/>
</dbReference>
<feature type="region of interest" description="Disordered" evidence="5">
    <location>
        <begin position="1"/>
        <end position="35"/>
    </location>
</feature>
<dbReference type="GO" id="GO:0003723">
    <property type="term" value="F:RNA binding"/>
    <property type="evidence" value="ECO:0007669"/>
    <property type="project" value="InterPro"/>
</dbReference>
<evidence type="ECO:0000256" key="2">
    <source>
        <dbReference type="ARBA" id="ARBA00022777"/>
    </source>
</evidence>
<evidence type="ECO:0000256" key="1">
    <source>
        <dbReference type="ARBA" id="ARBA00022679"/>
    </source>
</evidence>
<proteinExistence type="predicted"/>
<evidence type="ECO:0000259" key="6">
    <source>
        <dbReference type="PROSITE" id="PS50921"/>
    </source>
</evidence>
<dbReference type="OrthoDB" id="4929862at2"/>
<evidence type="ECO:0000313" key="7">
    <source>
        <dbReference type="EMBL" id="TWP53971.1"/>
    </source>
</evidence>
<dbReference type="PROSITE" id="PS50921">
    <property type="entry name" value="ANTAR"/>
    <property type="match status" value="1"/>
</dbReference>
<keyword evidence="8" id="KW-1185">Reference proteome</keyword>
<keyword evidence="2" id="KW-0418">Kinase</keyword>
<dbReference type="InterPro" id="IPR003018">
    <property type="entry name" value="GAF"/>
</dbReference>
<evidence type="ECO:0000256" key="4">
    <source>
        <dbReference type="ARBA" id="ARBA00023163"/>
    </source>
</evidence>
<dbReference type="Pfam" id="PF13185">
    <property type="entry name" value="GAF_2"/>
    <property type="match status" value="1"/>
</dbReference>
<keyword evidence="4" id="KW-0804">Transcription</keyword>
<dbReference type="Gene3D" id="3.30.450.40">
    <property type="match status" value="1"/>
</dbReference>
<dbReference type="EMBL" id="VOBR01000002">
    <property type="protein sequence ID" value="TWP53971.1"/>
    <property type="molecule type" value="Genomic_DNA"/>
</dbReference>
<evidence type="ECO:0000256" key="5">
    <source>
        <dbReference type="SAM" id="MobiDB-lite"/>
    </source>
</evidence>